<dbReference type="KEGG" id="tps:THAPSDRAFT_bd1801"/>
<proteinExistence type="predicted"/>
<evidence type="ECO:0000313" key="2">
    <source>
        <dbReference type="EMBL" id="EED86363.1"/>
    </source>
</evidence>
<dbReference type="RefSeq" id="XP_002297335.1">
    <property type="nucleotide sequence ID" value="XM_002297299.1"/>
</dbReference>
<feature type="compositionally biased region" description="Low complexity" evidence="1">
    <location>
        <begin position="84"/>
        <end position="98"/>
    </location>
</feature>
<keyword evidence="4" id="KW-1185">Reference proteome</keyword>
<reference evidence="3 4" key="1">
    <citation type="journal article" date="2004" name="Science">
        <title>The genome of the diatom Thalassiosira pseudonana: ecology, evolution, and metabolism.</title>
        <authorList>
            <person name="Armbrust E.V."/>
            <person name="Berges J.A."/>
            <person name="Bowler C."/>
            <person name="Green B.R."/>
            <person name="Martinez D."/>
            <person name="Putnam N.H."/>
            <person name="Zhou S."/>
            <person name="Allen A.E."/>
            <person name="Apt K.E."/>
            <person name="Bechner M."/>
            <person name="Brzezinski M.A."/>
            <person name="Chaal B.K."/>
            <person name="Chiovitti A."/>
            <person name="Davis A.K."/>
            <person name="Demarest M.S."/>
            <person name="Detter J.C."/>
            <person name="Glavina T."/>
            <person name="Goodstein D."/>
            <person name="Hadi M.Z."/>
            <person name="Hellsten U."/>
            <person name="Hildebrand M."/>
            <person name="Jenkins B.D."/>
            <person name="Jurka J."/>
            <person name="Kapitonov V.V."/>
            <person name="Kroger N."/>
            <person name="Lau W.W."/>
            <person name="Lane T.W."/>
            <person name="Larimer F.W."/>
            <person name="Lippmeier J.C."/>
            <person name="Lucas S."/>
            <person name="Medina M."/>
            <person name="Montsant A."/>
            <person name="Obornik M."/>
            <person name="Parker M.S."/>
            <person name="Palenik B."/>
            <person name="Pazour G.J."/>
            <person name="Richardson P.M."/>
            <person name="Rynearson T.A."/>
            <person name="Saito M.A."/>
            <person name="Schwartz D.C."/>
            <person name="Thamatrakoln K."/>
            <person name="Valentin K."/>
            <person name="Vardi A."/>
            <person name="Wilkerson F.P."/>
            <person name="Rokhsar D.S."/>
        </authorList>
    </citation>
    <scope>NUCLEOTIDE SEQUENCE [LARGE SCALE GENOMIC DNA]</scope>
    <source>
        <strain evidence="3">CCMP1335</strain>
    </source>
</reference>
<dbReference type="EMBL" id="DS999431">
    <property type="protein sequence ID" value="EED86363.1"/>
    <property type="molecule type" value="Genomic_DNA"/>
</dbReference>
<evidence type="ECO:0000256" key="1">
    <source>
        <dbReference type="SAM" id="MobiDB-lite"/>
    </source>
</evidence>
<reference evidence="3 4" key="3">
    <citation type="submission" date="2008-09" db="EMBL/GenBank/DDBJ databases">
        <authorList>
            <consortium name="Diatom Consortium"/>
            <person name="Grigoriev I."/>
            <person name="Grimwood J."/>
            <person name="Kuo A."/>
            <person name="Otillar R.P."/>
            <person name="Salamov A."/>
            <person name="Detter J.C."/>
            <person name="Schmutz J."/>
            <person name="Lindquist E."/>
            <person name="Shapiro H."/>
            <person name="Lucas S."/>
            <person name="Glavina del Rio T."/>
            <person name="Bruce D."/>
            <person name="Pitluck S."/>
            <person name="Rokhsar D."/>
            <person name="Armbrust V."/>
        </authorList>
    </citation>
    <scope>GENOME REANNOTATION</scope>
    <source>
        <strain evidence="3">CCMP1335</strain>
    </source>
</reference>
<dbReference type="GeneID" id="7447336"/>
<dbReference type="GeneID" id="7447353"/>
<dbReference type="HOGENOM" id="CLU_1096164_0_0_1"/>
<dbReference type="Proteomes" id="UP000001449">
    <property type="component" value="Unassembled WGS sequence"/>
</dbReference>
<feature type="compositionally biased region" description="Basic and acidic residues" evidence="1">
    <location>
        <begin position="54"/>
        <end position="65"/>
    </location>
</feature>
<feature type="region of interest" description="Disordered" evidence="1">
    <location>
        <begin position="120"/>
        <end position="144"/>
    </location>
</feature>
<organism evidence="3 4">
    <name type="scientific">Thalassiosira pseudonana</name>
    <name type="common">Marine diatom</name>
    <name type="synonym">Cyclotella nana</name>
    <dbReference type="NCBI Taxonomy" id="35128"/>
    <lineage>
        <taxon>Eukaryota</taxon>
        <taxon>Sar</taxon>
        <taxon>Stramenopiles</taxon>
        <taxon>Ochrophyta</taxon>
        <taxon>Bacillariophyta</taxon>
        <taxon>Coscinodiscophyceae</taxon>
        <taxon>Thalassiosirophycidae</taxon>
        <taxon>Thalassiosirales</taxon>
        <taxon>Thalassiosiraceae</taxon>
        <taxon>Thalassiosira</taxon>
    </lineage>
</organism>
<dbReference type="AlphaFoldDB" id="B8LE73"/>
<dbReference type="KEGG" id="tps:THAPSDRAFT_bd738"/>
<gene>
    <name evidence="2" type="ORF">THAPSDRAFT_bd1801</name>
    <name evidence="3" type="ORF">THAPSDRAFT_bd738</name>
</gene>
<dbReference type="PaxDb" id="35128-Thapsdraft1801"/>
<feature type="region of interest" description="Disordered" evidence="1">
    <location>
        <begin position="15"/>
        <end position="106"/>
    </location>
</feature>
<protein>
    <submittedName>
        <fullName evidence="3">Uncharacterized protein</fullName>
    </submittedName>
</protein>
<name>B8LE73_THAPS</name>
<evidence type="ECO:0000313" key="4">
    <source>
        <dbReference type="Proteomes" id="UP000001449"/>
    </source>
</evidence>
<evidence type="ECO:0000313" key="3">
    <source>
        <dbReference type="EMBL" id="EED86376.1"/>
    </source>
</evidence>
<feature type="compositionally biased region" description="Basic residues" evidence="1">
    <location>
        <begin position="34"/>
        <end position="47"/>
    </location>
</feature>
<reference evidence="3" key="2">
    <citation type="journal article" date="2008" name="Nature">
        <title>The Phaeodactylum genome reveals the evolutionary history of diatom genomes.</title>
        <authorList>
            <person name="Bowler C."/>
            <person name="Allen A.E."/>
            <person name="Badger J.H."/>
            <person name="Grimwood J."/>
            <person name="Jabbari K."/>
            <person name="Kuo A."/>
            <person name="Maheswari U."/>
            <person name="Martens C."/>
            <person name="Maumus F."/>
            <person name="Otillar R.P."/>
            <person name="Rayko E."/>
            <person name="Salamov A."/>
            <person name="Vandepoele K."/>
            <person name="Beszteri B."/>
            <person name="Gruber A."/>
            <person name="Heijde M."/>
            <person name="Katinka M."/>
            <person name="Mock T."/>
            <person name="Valentin K."/>
            <person name="Verret F."/>
            <person name="Berges J.A."/>
            <person name="Brownlee C."/>
            <person name="Cadoret J.P."/>
            <person name="Chiovitti A."/>
            <person name="Choi C.J."/>
            <person name="Coesel S."/>
            <person name="De Martino A."/>
            <person name="Detter J.C."/>
            <person name="Durkin C."/>
            <person name="Falciatore A."/>
            <person name="Fournet J."/>
            <person name="Haruta M."/>
            <person name="Huysman M.J."/>
            <person name="Jenkins B.D."/>
            <person name="Jiroutova K."/>
            <person name="Jorgensen R.E."/>
            <person name="Joubert Y."/>
            <person name="Kaplan A."/>
            <person name="Kroger N."/>
            <person name="Kroth P.G."/>
            <person name="La Roche J."/>
            <person name="Lindquist E."/>
            <person name="Lommer M."/>
            <person name="Martin-Jezequel V."/>
            <person name="Lopez P.J."/>
            <person name="Lucas S."/>
            <person name="Mangogna M."/>
            <person name="McGinnis K."/>
            <person name="Medlin L.K."/>
            <person name="Montsant A."/>
            <person name="Oudot-Le Secq M.P."/>
            <person name="Napoli C."/>
            <person name="Obornik M."/>
            <person name="Parker M.S."/>
            <person name="Petit J.L."/>
            <person name="Porcel B.M."/>
            <person name="Poulsen N."/>
            <person name="Robison M."/>
            <person name="Rychlewski L."/>
            <person name="Rynearson T.A."/>
            <person name="Schmutz J."/>
            <person name="Shapiro H."/>
            <person name="Siaut M."/>
            <person name="Stanley M."/>
            <person name="Sussman M.R."/>
            <person name="Taylor A.R."/>
            <person name="Vardi A."/>
            <person name="von Dassow P."/>
            <person name="Vyverman W."/>
            <person name="Willis A."/>
            <person name="Wyrwicz L.S."/>
            <person name="Rokhsar D.S."/>
            <person name="Weissenbach J."/>
            <person name="Armbrust E.V."/>
            <person name="Green B.R."/>
            <person name="Van de Peer Y."/>
            <person name="Grigoriev I.V."/>
        </authorList>
    </citation>
    <scope>NUCLEOTIDE SEQUENCE</scope>
    <source>
        <strain evidence="3">CCMP1335</strain>
    </source>
</reference>
<sequence>MAGCKFVEFHEKQVSPEDVDALTSAVSSTESIKSRLRKNSIGHKMRKCASASKEQMKEQQHRQHDSTIGSTERTERSTECSRINTTASNATTSSATAAEEQKPRRPSILECLFDDEDYADGIVPSSKKNTNSDNQDDIKQDQHLLSQVNRRSSWIRSSGWDEHSYHSYHSSDDDDDDNDSITSLQDLDDSLYQLLEDGNSEIVLVPSKKMSLHSILVEEELSFQRSLVWQDNDTSGLGLNDVSSRFGSSGFSIE</sequence>
<dbReference type="RefSeq" id="XP_002297330.1">
    <property type="nucleotide sequence ID" value="XM_002297294.1"/>
</dbReference>
<dbReference type="EMBL" id="DS999430">
    <property type="protein sequence ID" value="EED86376.1"/>
    <property type="molecule type" value="Genomic_DNA"/>
</dbReference>
<accession>B8LE73</accession>